<accession>A0A4U6UY67</accession>
<dbReference type="GO" id="GO:0006353">
    <property type="term" value="P:DNA-templated transcription termination"/>
    <property type="evidence" value="ECO:0007669"/>
    <property type="project" value="UniProtKB-KW"/>
</dbReference>
<dbReference type="Proteomes" id="UP000298652">
    <property type="component" value="Chromosome 4"/>
</dbReference>
<reference evidence="4" key="1">
    <citation type="submission" date="2019-03" db="EMBL/GenBank/DDBJ databases">
        <title>WGS assembly of Setaria viridis.</title>
        <authorList>
            <person name="Huang P."/>
            <person name="Jenkins J."/>
            <person name="Grimwood J."/>
            <person name="Barry K."/>
            <person name="Healey A."/>
            <person name="Mamidi S."/>
            <person name="Sreedasyam A."/>
            <person name="Shu S."/>
            <person name="Feldman M."/>
            <person name="Wu J."/>
            <person name="Yu Y."/>
            <person name="Chen C."/>
            <person name="Johnson J."/>
            <person name="Rokhsar D."/>
            <person name="Baxter I."/>
            <person name="Schmutz J."/>
            <person name="Brutnell T."/>
            <person name="Kellogg E."/>
        </authorList>
    </citation>
    <scope>NUCLEOTIDE SEQUENCE [LARGE SCALE GENOMIC DNA]</scope>
</reference>
<organism evidence="4 5">
    <name type="scientific">Setaria viridis</name>
    <name type="common">Green bristlegrass</name>
    <name type="synonym">Setaria italica subsp. viridis</name>
    <dbReference type="NCBI Taxonomy" id="4556"/>
    <lineage>
        <taxon>Eukaryota</taxon>
        <taxon>Viridiplantae</taxon>
        <taxon>Streptophyta</taxon>
        <taxon>Embryophyta</taxon>
        <taxon>Tracheophyta</taxon>
        <taxon>Spermatophyta</taxon>
        <taxon>Magnoliopsida</taxon>
        <taxon>Liliopsida</taxon>
        <taxon>Poales</taxon>
        <taxon>Poaceae</taxon>
        <taxon>PACMAD clade</taxon>
        <taxon>Panicoideae</taxon>
        <taxon>Panicodae</taxon>
        <taxon>Paniceae</taxon>
        <taxon>Cenchrinae</taxon>
        <taxon>Setaria</taxon>
    </lineage>
</organism>
<proteinExistence type="inferred from homology"/>
<dbReference type="Gene3D" id="1.25.70.10">
    <property type="entry name" value="Transcription termination factor 3, mitochondrial"/>
    <property type="match status" value="1"/>
</dbReference>
<dbReference type="Gramene" id="TKW20535">
    <property type="protein sequence ID" value="TKW20535"/>
    <property type="gene ID" value="SEVIR_4G095000v2"/>
</dbReference>
<evidence type="ECO:0000256" key="1">
    <source>
        <dbReference type="ARBA" id="ARBA00007692"/>
    </source>
</evidence>
<dbReference type="InterPro" id="IPR038538">
    <property type="entry name" value="MTERF_sf"/>
</dbReference>
<keyword evidence="3" id="KW-0809">Transit peptide</keyword>
<gene>
    <name evidence="4" type="ORF">SEVIR_4G095000v2</name>
</gene>
<dbReference type="FunFam" id="1.25.70.10:FF:000016">
    <property type="entry name" value="Mitochondrial transcription termination factor-like"/>
    <property type="match status" value="1"/>
</dbReference>
<name>A0A4U6UY67_SETVI</name>
<dbReference type="EMBL" id="CM016555">
    <property type="protein sequence ID" value="TKW20535.1"/>
    <property type="molecule type" value="Genomic_DNA"/>
</dbReference>
<dbReference type="PANTHER" id="PTHR13068">
    <property type="entry name" value="CGI-12 PROTEIN-RELATED"/>
    <property type="match status" value="1"/>
</dbReference>
<sequence>MIHLRKRILSHLLRPPSPVSAAHISPLFSPHRLLSATKCVAPNPFAIEDYLVSTCGLTREQALKSSKWISHLKHPSNPDAVLAFLSDLGLSRAEVATVVAKDPRVLCADVGRTLAPRVAELADLGLSRPDIARLFILGQNHFRHSSLRLNLEFWISVFGSLDQFLQALKINGALLSKSIEKVAKPNLALLEECGISVSDVTNPNAFLYRMLTTSPKHLQEALTRVHEFGIHPSSSAFSRGLRTFAVLSSEKLTKNIQLLEKLGWSRDAISLAVRREPTILGLTEERVRRSLEFLIGDVGLKIPYIARMPALMNYSIDRRLLPRNCLMNFLKAKGLFSAEFSFFSIATISNEKFLHKYVRPYEESFPGLAAAFASSCAGKHQWEQLYETTCKKRNS</sequence>
<keyword evidence="2" id="KW-0806">Transcription termination</keyword>
<keyword evidence="2" id="KW-0804">Transcription</keyword>
<protein>
    <submittedName>
        <fullName evidence="4">Uncharacterized protein</fullName>
    </submittedName>
</protein>
<evidence type="ECO:0000313" key="5">
    <source>
        <dbReference type="Proteomes" id="UP000298652"/>
    </source>
</evidence>
<evidence type="ECO:0000256" key="3">
    <source>
        <dbReference type="ARBA" id="ARBA00022946"/>
    </source>
</evidence>
<dbReference type="SMART" id="SM00733">
    <property type="entry name" value="Mterf"/>
    <property type="match status" value="4"/>
</dbReference>
<dbReference type="Pfam" id="PF02536">
    <property type="entry name" value="mTERF"/>
    <property type="match status" value="1"/>
</dbReference>
<evidence type="ECO:0000256" key="2">
    <source>
        <dbReference type="ARBA" id="ARBA00022472"/>
    </source>
</evidence>
<evidence type="ECO:0000313" key="4">
    <source>
        <dbReference type="EMBL" id="TKW20535.1"/>
    </source>
</evidence>
<dbReference type="GO" id="GO:0003676">
    <property type="term" value="F:nucleic acid binding"/>
    <property type="evidence" value="ECO:0007669"/>
    <property type="project" value="InterPro"/>
</dbReference>
<dbReference type="AlphaFoldDB" id="A0A4U6UY67"/>
<dbReference type="OMA" id="WISHLKH"/>
<keyword evidence="2" id="KW-0805">Transcription regulation</keyword>
<dbReference type="PANTHER" id="PTHR13068:SF136">
    <property type="entry name" value="OS06G0224400 PROTEIN"/>
    <property type="match status" value="1"/>
</dbReference>
<comment type="similarity">
    <text evidence="1">Belongs to the mTERF family.</text>
</comment>
<dbReference type="InterPro" id="IPR003690">
    <property type="entry name" value="MTERF"/>
</dbReference>
<keyword evidence="5" id="KW-1185">Reference proteome</keyword>
<dbReference type="FunFam" id="1.25.70.10:FF:000001">
    <property type="entry name" value="Mitochondrial transcription termination factor-like"/>
    <property type="match status" value="1"/>
</dbReference>